<keyword evidence="2" id="KW-1185">Reference proteome</keyword>
<proteinExistence type="predicted"/>
<feature type="non-terminal residue" evidence="1">
    <location>
        <position position="42"/>
    </location>
</feature>
<comment type="caution">
    <text evidence="1">The sequence shown here is derived from an EMBL/GenBank/DDBJ whole genome shotgun (WGS) entry which is preliminary data.</text>
</comment>
<sequence>MPKIFQTSHSGMEKEFWQQKRFTPVSQEIHKAMAREGKQWQY</sequence>
<evidence type="ECO:0000313" key="2">
    <source>
        <dbReference type="Proteomes" id="UP000055024"/>
    </source>
</evidence>
<dbReference type="EMBL" id="JYDP01008381">
    <property type="protein sequence ID" value="KRY63692.1"/>
    <property type="molecule type" value="Genomic_DNA"/>
</dbReference>
<protein>
    <submittedName>
        <fullName evidence="1">Uncharacterized protein</fullName>
    </submittedName>
</protein>
<gene>
    <name evidence="1" type="ORF">T11_3365</name>
</gene>
<dbReference type="OrthoDB" id="10304160at2759"/>
<name>A0A0V1DQ57_9BILA</name>
<accession>A0A0V1DQ57</accession>
<evidence type="ECO:0000313" key="1">
    <source>
        <dbReference type="EMBL" id="KRY63692.1"/>
    </source>
</evidence>
<organism evidence="1 2">
    <name type="scientific">Trichinella zimbabwensis</name>
    <dbReference type="NCBI Taxonomy" id="268475"/>
    <lineage>
        <taxon>Eukaryota</taxon>
        <taxon>Metazoa</taxon>
        <taxon>Ecdysozoa</taxon>
        <taxon>Nematoda</taxon>
        <taxon>Enoplea</taxon>
        <taxon>Dorylaimia</taxon>
        <taxon>Trichinellida</taxon>
        <taxon>Trichinellidae</taxon>
        <taxon>Trichinella</taxon>
    </lineage>
</organism>
<dbReference type="AlphaFoldDB" id="A0A0V1DQ57"/>
<dbReference type="Proteomes" id="UP000055024">
    <property type="component" value="Unassembled WGS sequence"/>
</dbReference>
<reference evidence="1 2" key="1">
    <citation type="submission" date="2015-01" db="EMBL/GenBank/DDBJ databases">
        <title>Evolution of Trichinella species and genotypes.</title>
        <authorList>
            <person name="Korhonen P.K."/>
            <person name="Edoardo P."/>
            <person name="Giuseppe L.R."/>
            <person name="Gasser R.B."/>
        </authorList>
    </citation>
    <scope>NUCLEOTIDE SEQUENCE [LARGE SCALE GENOMIC DNA]</scope>
    <source>
        <strain evidence="1">ISS1029</strain>
    </source>
</reference>